<keyword evidence="5" id="KW-0498">Mitosis</keyword>
<evidence type="ECO:0000313" key="16">
    <source>
        <dbReference type="Proteomes" id="UP001161438"/>
    </source>
</evidence>
<feature type="coiled-coil region" evidence="12">
    <location>
        <begin position="1225"/>
        <end position="1262"/>
    </location>
</feature>
<comment type="subcellular location">
    <subcellularLocation>
        <location evidence="1 11">Nucleus</location>
    </subcellularLocation>
</comment>
<evidence type="ECO:0000256" key="1">
    <source>
        <dbReference type="ARBA" id="ARBA00004123"/>
    </source>
</evidence>
<reference evidence="15" key="1">
    <citation type="submission" date="2022-10" db="EMBL/GenBank/DDBJ databases">
        <authorList>
            <person name="Byrne P K."/>
        </authorList>
    </citation>
    <scope>NUCLEOTIDE SEQUENCE</scope>
    <source>
        <strain evidence="15">IFO1815</strain>
    </source>
</reference>
<feature type="coiled-coil region" evidence="12">
    <location>
        <begin position="1002"/>
        <end position="1113"/>
    </location>
</feature>
<dbReference type="PANTHER" id="PTHR18937">
    <property type="entry name" value="STRUCTURAL MAINTENANCE OF CHROMOSOMES SMC FAMILY MEMBER"/>
    <property type="match status" value="1"/>
</dbReference>
<dbReference type="Proteomes" id="UP001161438">
    <property type="component" value="Chromosome 12"/>
</dbReference>
<dbReference type="GO" id="GO:0016887">
    <property type="term" value="F:ATP hydrolysis activity"/>
    <property type="evidence" value="ECO:0007669"/>
    <property type="project" value="InterPro"/>
</dbReference>
<dbReference type="GO" id="GO:0005634">
    <property type="term" value="C:nucleus"/>
    <property type="evidence" value="ECO:0007669"/>
    <property type="project" value="UniProtKB-SubCell"/>
</dbReference>
<keyword evidence="6" id="KW-0067">ATP-binding</keyword>
<sequence length="1418" mass="162388">MCDSPLSKRQKRKAVEEPELSLDDSDATQELQAEKQADRSEKTPDPNSPALETSYAKSHTPRKLVLSSGENRYAFSQPTNSATTSLHVPNLQPPGTSSRGRDYKAYSQSPPRSPGRSPTRRLELLQLSPVKNSRVELQKLYNSHQSSTKQQGRLFINELVLENFKSYAGRQVVGPFHTSFSAVVGPNGSGKSNVIDSMLFVFGFRANKMRQDRLSDLIHKSEAFPNLQSCSVAVHFEYVIDESSGTSRIDEEKPGLVITRKAFKNNSSKYYINGKESSYTEVTKLLKNEGIDLDHKRFLILQGEVENIAQMKPKAEKESDDGLLEYLEDIIGTANYKPLIEEQMNQIEALNEVCLEKENRFEIVDREKNSLESGKETALEFLAKEKQLTLLKSKLFQFKVLQSNSKLASTLEKISSLNKDFETEKVKFQESLKKVEEVKTQRKEIKDRISSNDSREKDLVLERRELEGTRVSLEERTKNLANKIEKSERTSKCTKRSISEAEHTLKELHTQQTEHESEIKDLNQLLEEERSVLDEIKLSLKDKTKDISTEIIQHEKELEPWDLQLQEKESQIQLAESELSLLEETQSKLKKNVETMEEKILARKAHKQELQDLILNLKKKLSSLRDERSQGEENFSSAHLKLEEMQKVLNTHRQRAMEARSSLSEAQNKSKVLTALSKLQKSGRINGFHGRLGDLGIIDNSFDVAISTACPRLDDVVVDTVECAQQCIDYLRKNKLGYARFILLDRLRQFNLQPISTPENVPRLFDLVKPKDPKFSNAFYSVLRDTLVARSLKQANNVAYGRKRFRVVTIDGKLIDISGTISGGGNHVSKGLMRLGTNQSNKIDDYTPEEVNKIEHELSERENNFRVANDTVHEMEAELKNLRDQEPAIESKISKTEMEADSITSELTLAEQQVKEARIAYHNALSDKAQVNMIMKNLERLKGEHDDLQSETKTKKEKIKVLQGEIMKIGGTKLQMQNSKVGSLCQRLDILVAKLKKVKSGIKKSEGDVLKFQKQLKNSERDVELSSNELKAIEEKLKHTKLDLSENDIKMTETFNLRSELKEESEQLKEMVAETEENIDEFKSLEIEMKNKLEKLNSLLMHIKKEINQQEKGLSELSIRDVTHTLEILDNNTMDIVKTDNKIEQAVVKEKRSSETQDEKNIQEEERTCDDHHSMDIDETSNEVIRGIPRFSEEELKELDIELLEKEISELSYYIDETNVDIGVLEEYARRLAEFKRRKLDLNQAVQKRDEVKGQVEVLKKKRFDEFMTGFNIISMTLKEMYQMITMGGNAELELVDSLDPFSEGVTFSVMPPKKSWRNITNLSGGEKTLSSLALVFALHKYKPTPLYVMDEIDAALDFRNVSIVANYIKERTKNAQFIVISLRNNMFELAQQLVGIYKRDNRTRSTTVKNIDILNRT</sequence>
<proteinExistence type="inferred from homology"/>
<feature type="compositionally biased region" description="Low complexity" evidence="13">
    <location>
        <begin position="107"/>
        <end position="117"/>
    </location>
</feature>
<dbReference type="GO" id="GO:0005524">
    <property type="term" value="F:ATP binding"/>
    <property type="evidence" value="ECO:0007669"/>
    <property type="project" value="UniProtKB-KW"/>
</dbReference>
<feature type="region of interest" description="Disordered" evidence="13">
    <location>
        <begin position="1"/>
        <end position="121"/>
    </location>
</feature>
<dbReference type="InterPro" id="IPR027417">
    <property type="entry name" value="P-loop_NTPase"/>
</dbReference>
<comment type="similarity">
    <text evidence="2">Belongs to the SMC family. SMC4 subfamily.</text>
</comment>
<evidence type="ECO:0000259" key="14">
    <source>
        <dbReference type="SMART" id="SM00968"/>
    </source>
</evidence>
<dbReference type="PANTHER" id="PTHR18937:SF172">
    <property type="entry name" value="STRUCTURAL MAINTENANCE OF CHROMOSOMES PROTEIN"/>
    <property type="match status" value="1"/>
</dbReference>
<keyword evidence="4" id="KW-0547">Nucleotide-binding</keyword>
<keyword evidence="7 12" id="KW-0175">Coiled coil</keyword>
<dbReference type="Gene3D" id="1.20.1060.20">
    <property type="match status" value="1"/>
</dbReference>
<accession>A0AA35ISN2</accession>
<evidence type="ECO:0000313" key="15">
    <source>
        <dbReference type="EMBL" id="CAI4035019.1"/>
    </source>
</evidence>
<dbReference type="SUPFAM" id="SSF52540">
    <property type="entry name" value="P-loop containing nucleoside triphosphate hydrolases"/>
    <property type="match status" value="1"/>
</dbReference>
<keyword evidence="16" id="KW-1185">Reference proteome</keyword>
<dbReference type="RefSeq" id="XP_056078139.1">
    <property type="nucleotide sequence ID" value="XM_056224196.1"/>
</dbReference>
<gene>
    <name evidence="15" type="primary">SMKI12G1570</name>
    <name evidence="15" type="ORF">SMKI_12G1570</name>
</gene>
<evidence type="ECO:0000256" key="5">
    <source>
        <dbReference type="ARBA" id="ARBA00022776"/>
    </source>
</evidence>
<dbReference type="EMBL" id="OX365768">
    <property type="protein sequence ID" value="CAI4035019.1"/>
    <property type="molecule type" value="Genomic_DNA"/>
</dbReference>
<dbReference type="InterPro" id="IPR003395">
    <property type="entry name" value="RecF/RecN/SMC_N"/>
</dbReference>
<dbReference type="SUPFAM" id="SSF75553">
    <property type="entry name" value="Smc hinge domain"/>
    <property type="match status" value="1"/>
</dbReference>
<dbReference type="Gene3D" id="3.40.50.300">
    <property type="entry name" value="P-loop containing nucleotide triphosphate hydrolases"/>
    <property type="match status" value="2"/>
</dbReference>
<evidence type="ECO:0000256" key="3">
    <source>
        <dbReference type="ARBA" id="ARBA00022618"/>
    </source>
</evidence>
<feature type="compositionally biased region" description="Acidic residues" evidence="13">
    <location>
        <begin position="17"/>
        <end position="27"/>
    </location>
</feature>
<dbReference type="FunFam" id="3.40.50.300:FF:000585">
    <property type="entry name" value="Structural maintenance of chromosomes 4"/>
    <property type="match status" value="1"/>
</dbReference>
<evidence type="ECO:0000256" key="13">
    <source>
        <dbReference type="SAM" id="MobiDB-lite"/>
    </source>
</evidence>
<dbReference type="GO" id="GO:0007076">
    <property type="term" value="P:mitotic chromosome condensation"/>
    <property type="evidence" value="ECO:0007669"/>
    <property type="project" value="TreeGrafter"/>
</dbReference>
<evidence type="ECO:0000256" key="4">
    <source>
        <dbReference type="ARBA" id="ARBA00022741"/>
    </source>
</evidence>
<keyword evidence="10" id="KW-0131">Cell cycle</keyword>
<feature type="coiled-coil region" evidence="12">
    <location>
        <begin position="565"/>
        <end position="669"/>
    </location>
</feature>
<evidence type="ECO:0000256" key="12">
    <source>
        <dbReference type="SAM" id="Coils"/>
    </source>
</evidence>
<evidence type="ECO:0000256" key="6">
    <source>
        <dbReference type="ARBA" id="ARBA00022840"/>
    </source>
</evidence>
<protein>
    <recommendedName>
        <fullName evidence="11">Structural maintenance of chromosomes protein</fullName>
    </recommendedName>
</protein>
<feature type="coiled-coil region" evidence="12">
    <location>
        <begin position="865"/>
        <end position="965"/>
    </location>
</feature>
<dbReference type="GO" id="GO:0000796">
    <property type="term" value="C:condensin complex"/>
    <property type="evidence" value="ECO:0007669"/>
    <property type="project" value="TreeGrafter"/>
</dbReference>
<dbReference type="PIRSF" id="PIRSF005719">
    <property type="entry name" value="SMC"/>
    <property type="match status" value="1"/>
</dbReference>
<dbReference type="Gene3D" id="3.30.70.1620">
    <property type="match status" value="1"/>
</dbReference>
<evidence type="ECO:0000256" key="8">
    <source>
        <dbReference type="ARBA" id="ARBA00023067"/>
    </source>
</evidence>
<dbReference type="Pfam" id="PF02463">
    <property type="entry name" value="SMC_N"/>
    <property type="match status" value="1"/>
</dbReference>
<dbReference type="GeneID" id="80919873"/>
<keyword evidence="3" id="KW-0132">Cell division</keyword>
<feature type="domain" description="SMC hinge" evidence="14">
    <location>
        <begin position="686"/>
        <end position="799"/>
    </location>
</feature>
<organism evidence="15 16">
    <name type="scientific">Saccharomyces mikatae IFO 1815</name>
    <dbReference type="NCBI Taxonomy" id="226126"/>
    <lineage>
        <taxon>Eukaryota</taxon>
        <taxon>Fungi</taxon>
        <taxon>Dikarya</taxon>
        <taxon>Ascomycota</taxon>
        <taxon>Saccharomycotina</taxon>
        <taxon>Saccharomycetes</taxon>
        <taxon>Saccharomycetales</taxon>
        <taxon>Saccharomycetaceae</taxon>
        <taxon>Saccharomyces</taxon>
    </lineage>
</organism>
<evidence type="ECO:0000256" key="10">
    <source>
        <dbReference type="ARBA" id="ARBA00023306"/>
    </source>
</evidence>
<dbReference type="InterPro" id="IPR024704">
    <property type="entry name" value="SMC"/>
</dbReference>
<dbReference type="InterPro" id="IPR036277">
    <property type="entry name" value="SMC_hinge_sf"/>
</dbReference>
<feature type="compositionally biased region" description="Polar residues" evidence="13">
    <location>
        <begin position="68"/>
        <end position="98"/>
    </location>
</feature>
<dbReference type="FunFam" id="3.40.50.300:FF:000481">
    <property type="entry name" value="Structural maintenance of chromosomes 4"/>
    <property type="match status" value="1"/>
</dbReference>
<dbReference type="GO" id="GO:0051301">
    <property type="term" value="P:cell division"/>
    <property type="evidence" value="ECO:0007669"/>
    <property type="project" value="UniProtKB-KW"/>
</dbReference>
<evidence type="ECO:0000256" key="2">
    <source>
        <dbReference type="ARBA" id="ARBA00006005"/>
    </source>
</evidence>
<evidence type="ECO:0000256" key="7">
    <source>
        <dbReference type="ARBA" id="ARBA00023054"/>
    </source>
</evidence>
<evidence type="ECO:0000256" key="9">
    <source>
        <dbReference type="ARBA" id="ARBA00023242"/>
    </source>
</evidence>
<keyword evidence="9 11" id="KW-0539">Nucleus</keyword>
<name>A0AA35ISN2_SACMI</name>
<dbReference type="InterPro" id="IPR010935">
    <property type="entry name" value="SMC_hinge"/>
</dbReference>
<feature type="coiled-coil region" evidence="12">
    <location>
        <begin position="418"/>
        <end position="539"/>
    </location>
</feature>
<evidence type="ECO:0000256" key="11">
    <source>
        <dbReference type="PIRNR" id="PIRNR005719"/>
    </source>
</evidence>
<dbReference type="SMART" id="SM00968">
    <property type="entry name" value="SMC_hinge"/>
    <property type="match status" value="1"/>
</dbReference>
<keyword evidence="8" id="KW-0226">DNA condensation</keyword>
<dbReference type="Pfam" id="PF06470">
    <property type="entry name" value="SMC_hinge"/>
    <property type="match status" value="1"/>
</dbReference>
<feature type="compositionally biased region" description="Basic and acidic residues" evidence="13">
    <location>
        <begin position="32"/>
        <end position="44"/>
    </location>
</feature>